<protein>
    <recommendedName>
        <fullName evidence="3">HTH deoR-type domain-containing protein</fullName>
    </recommendedName>
</protein>
<evidence type="ECO:0000313" key="2">
    <source>
        <dbReference type="Proteomes" id="UP000176714"/>
    </source>
</evidence>
<accession>A0A1F6ES54</accession>
<dbReference type="Proteomes" id="UP000176714">
    <property type="component" value="Unassembled WGS sequence"/>
</dbReference>
<organism evidence="1 2">
    <name type="scientific">Candidatus Kaiserbacteria bacterium RIFCSPLOWO2_01_FULL_55_19</name>
    <dbReference type="NCBI Taxonomy" id="1798516"/>
    <lineage>
        <taxon>Bacteria</taxon>
        <taxon>Candidatus Kaiseribacteriota</taxon>
    </lineage>
</organism>
<dbReference type="EMBL" id="MFMD01000016">
    <property type="protein sequence ID" value="OGG76471.1"/>
    <property type="molecule type" value="Genomic_DNA"/>
</dbReference>
<gene>
    <name evidence="1" type="ORF">A2950_00350</name>
</gene>
<dbReference type="InterPro" id="IPR036388">
    <property type="entry name" value="WH-like_DNA-bd_sf"/>
</dbReference>
<dbReference type="Gene3D" id="1.10.10.10">
    <property type="entry name" value="Winged helix-like DNA-binding domain superfamily/Winged helix DNA-binding domain"/>
    <property type="match status" value="1"/>
</dbReference>
<dbReference type="InterPro" id="IPR036390">
    <property type="entry name" value="WH_DNA-bd_sf"/>
</dbReference>
<sequence length="260" mass="28409">MGHNQLDIGHTAEIKQTQMKGREVRTEDFVLEKNIFNNIFGKDIRRVFIYKKAERLAKVIHLITPAFTESASLGGRIDAIVTGLVDAAILPSGETRTALSRELLALSSVLSIARTGGLLSAMNADLITREAHMLLQEVAAYEEPRLSLEESPTLSGIAKKISQASPSHPTPALSKRAISVHSARGGKGHIKDTESNSGIKDRRDAILSVIKDKGRASIKDISTHIRTVSEKTIQRELLALITLGIVSKQGERRWSTYSLA</sequence>
<reference evidence="1 2" key="1">
    <citation type="journal article" date="2016" name="Nat. Commun.">
        <title>Thousands of microbial genomes shed light on interconnected biogeochemical processes in an aquifer system.</title>
        <authorList>
            <person name="Anantharaman K."/>
            <person name="Brown C.T."/>
            <person name="Hug L.A."/>
            <person name="Sharon I."/>
            <person name="Castelle C.J."/>
            <person name="Probst A.J."/>
            <person name="Thomas B.C."/>
            <person name="Singh A."/>
            <person name="Wilkins M.J."/>
            <person name="Karaoz U."/>
            <person name="Brodie E.L."/>
            <person name="Williams K.H."/>
            <person name="Hubbard S.S."/>
            <person name="Banfield J.F."/>
        </authorList>
    </citation>
    <scope>NUCLEOTIDE SEQUENCE [LARGE SCALE GENOMIC DNA]</scope>
</reference>
<name>A0A1F6ES54_9BACT</name>
<dbReference type="AlphaFoldDB" id="A0A1F6ES54"/>
<dbReference type="STRING" id="1798516.A2950_00350"/>
<proteinExistence type="predicted"/>
<comment type="caution">
    <text evidence="1">The sequence shown here is derived from an EMBL/GenBank/DDBJ whole genome shotgun (WGS) entry which is preliminary data.</text>
</comment>
<evidence type="ECO:0000313" key="1">
    <source>
        <dbReference type="EMBL" id="OGG76471.1"/>
    </source>
</evidence>
<evidence type="ECO:0008006" key="3">
    <source>
        <dbReference type="Google" id="ProtNLM"/>
    </source>
</evidence>
<dbReference type="SUPFAM" id="SSF46785">
    <property type="entry name" value="Winged helix' DNA-binding domain"/>
    <property type="match status" value="1"/>
</dbReference>